<dbReference type="GO" id="GO:0005975">
    <property type="term" value="P:carbohydrate metabolic process"/>
    <property type="evidence" value="ECO:0007669"/>
    <property type="project" value="InterPro"/>
</dbReference>
<proteinExistence type="predicted"/>
<sequence length="133" mass="14863">PGIIVSFLKIYPLYPTHVSSKNILSNVLAKTDLVWERGILKKCVTGLCHNTLDEVQLKRALAFGLYGGEWEVKTHKGEIRISDHPWSLFEDLCGGIIYWSDLVFVLKNAKQLGIDSESVAQGKVIGFPCFTDL</sequence>
<keyword evidence="2" id="KW-1185">Reference proteome</keyword>
<accession>A0A9N9NA60</accession>
<dbReference type="InterPro" id="IPR012341">
    <property type="entry name" value="6hp_glycosidase-like_sf"/>
</dbReference>
<protein>
    <submittedName>
        <fullName evidence="1">11845_t:CDS:1</fullName>
    </submittedName>
</protein>
<evidence type="ECO:0000313" key="1">
    <source>
        <dbReference type="EMBL" id="CAG8718387.1"/>
    </source>
</evidence>
<feature type="non-terminal residue" evidence="1">
    <location>
        <position position="133"/>
    </location>
</feature>
<name>A0A9N9NA60_9GLOM</name>
<dbReference type="OrthoDB" id="10257263at2759"/>
<organism evidence="1 2">
    <name type="scientific">Dentiscutata erythropus</name>
    <dbReference type="NCBI Taxonomy" id="1348616"/>
    <lineage>
        <taxon>Eukaryota</taxon>
        <taxon>Fungi</taxon>
        <taxon>Fungi incertae sedis</taxon>
        <taxon>Mucoromycota</taxon>
        <taxon>Glomeromycotina</taxon>
        <taxon>Glomeromycetes</taxon>
        <taxon>Diversisporales</taxon>
        <taxon>Gigasporaceae</taxon>
        <taxon>Dentiscutata</taxon>
    </lineage>
</organism>
<dbReference type="EMBL" id="CAJVPY010010390">
    <property type="protein sequence ID" value="CAG8718387.1"/>
    <property type="molecule type" value="Genomic_DNA"/>
</dbReference>
<reference evidence="1" key="1">
    <citation type="submission" date="2021-06" db="EMBL/GenBank/DDBJ databases">
        <authorList>
            <person name="Kallberg Y."/>
            <person name="Tangrot J."/>
            <person name="Rosling A."/>
        </authorList>
    </citation>
    <scope>NUCLEOTIDE SEQUENCE</scope>
    <source>
        <strain evidence="1">MA453B</strain>
    </source>
</reference>
<comment type="caution">
    <text evidence="1">The sequence shown here is derived from an EMBL/GenBank/DDBJ whole genome shotgun (WGS) entry which is preliminary data.</text>
</comment>
<evidence type="ECO:0000313" key="2">
    <source>
        <dbReference type="Proteomes" id="UP000789405"/>
    </source>
</evidence>
<dbReference type="Gene3D" id="1.50.10.10">
    <property type="match status" value="1"/>
</dbReference>
<dbReference type="AlphaFoldDB" id="A0A9N9NA60"/>
<dbReference type="Proteomes" id="UP000789405">
    <property type="component" value="Unassembled WGS sequence"/>
</dbReference>
<gene>
    <name evidence="1" type="ORF">DERYTH_LOCUS14121</name>
</gene>